<dbReference type="Pfam" id="PF02458">
    <property type="entry name" value="Transferase"/>
    <property type="match status" value="1"/>
</dbReference>
<dbReference type="GeneID" id="10500104"/>
<dbReference type="PANTHER" id="PTHR31896:SF64">
    <property type="entry name" value="TRICHOTHECENE 3-O-ACETYLTRANSFERASE"/>
    <property type="match status" value="1"/>
</dbReference>
<sequence length="456" mass="53592">MKILIKTFFSFIAPMEDFIIESDDNTVKFKTRNKKWVKKLHPNDLFSAPMFIRCSFCFKGKIDLNKFILALNESFKDFEMFLTTFKKDNNNDIFICYKENEYKQVLEIEDRPLDLIENSYSKVENLVPTLKTICPIQESGISLHLDGLKMAAFKLSIFENGFCIGYNINHACIDQTGIYYYFKYLSQLYSFGREHLKLKKPEFIDYKSYENKEFQFADTNEAHEYAKKLGFYYKEKAQDNNIFEKNSILFLNFNLREIDNFKKESNETTLSKNDIIIGIIFKLYTFSSHLNENQDFNLKYISSVRKHGNIGEEIMGNIFRYNGISLKVGEIRKMNIIELSKINRKSVNSITIDHFKNDISWFNYIHSLDNYGYFIPTIYGTNISNWNSLDYNKIQFGSSTPFALKTFCRARDATNYLSFDIDKNNNKTITTSISVPNDSIERIINFSKDNNLFSIK</sequence>
<dbReference type="VEuPathDB" id="AmoebaDB:DICPUDRAFT_77037"/>
<name>F0ZFF0_DICPU</name>
<keyword evidence="3" id="KW-1185">Reference proteome</keyword>
<gene>
    <name evidence="2" type="ORF">DICPUDRAFT_77037</name>
</gene>
<dbReference type="AlphaFoldDB" id="F0ZFF0"/>
<dbReference type="KEGG" id="dpp:DICPUDRAFT_77037"/>
<protein>
    <submittedName>
        <fullName evidence="2">Uncharacterized protein</fullName>
    </submittedName>
</protein>
<evidence type="ECO:0000256" key="1">
    <source>
        <dbReference type="ARBA" id="ARBA00022679"/>
    </source>
</evidence>
<dbReference type="InterPro" id="IPR051283">
    <property type="entry name" value="Sec_Metabolite_Acyltrans"/>
</dbReference>
<evidence type="ECO:0000313" key="2">
    <source>
        <dbReference type="EMBL" id="EGC37323.1"/>
    </source>
</evidence>
<proteinExistence type="predicted"/>
<dbReference type="GO" id="GO:0005737">
    <property type="term" value="C:cytoplasm"/>
    <property type="evidence" value="ECO:0000318"/>
    <property type="project" value="GO_Central"/>
</dbReference>
<dbReference type="InterPro" id="IPR023213">
    <property type="entry name" value="CAT-like_dom_sf"/>
</dbReference>
<keyword evidence="1" id="KW-0808">Transferase</keyword>
<dbReference type="Proteomes" id="UP000001064">
    <property type="component" value="Unassembled WGS sequence"/>
</dbReference>
<organism evidence="2 3">
    <name type="scientific">Dictyostelium purpureum</name>
    <name type="common">Slime mold</name>
    <dbReference type="NCBI Taxonomy" id="5786"/>
    <lineage>
        <taxon>Eukaryota</taxon>
        <taxon>Amoebozoa</taxon>
        <taxon>Evosea</taxon>
        <taxon>Eumycetozoa</taxon>
        <taxon>Dictyostelia</taxon>
        <taxon>Dictyosteliales</taxon>
        <taxon>Dictyosteliaceae</taxon>
        <taxon>Dictyostelium</taxon>
    </lineage>
</organism>
<dbReference type="GO" id="GO:0016747">
    <property type="term" value="F:acyltransferase activity, transferring groups other than amino-acyl groups"/>
    <property type="evidence" value="ECO:0000318"/>
    <property type="project" value="GO_Central"/>
</dbReference>
<evidence type="ECO:0000313" key="3">
    <source>
        <dbReference type="Proteomes" id="UP000001064"/>
    </source>
</evidence>
<reference evidence="3" key="1">
    <citation type="journal article" date="2011" name="Genome Biol.">
        <title>Comparative genomics of the social amoebae Dictyostelium discoideum and Dictyostelium purpureum.</title>
        <authorList>
            <consortium name="US DOE Joint Genome Institute (JGI-PGF)"/>
            <person name="Sucgang R."/>
            <person name="Kuo A."/>
            <person name="Tian X."/>
            <person name="Salerno W."/>
            <person name="Parikh A."/>
            <person name="Feasley C.L."/>
            <person name="Dalin E."/>
            <person name="Tu H."/>
            <person name="Huang E."/>
            <person name="Barry K."/>
            <person name="Lindquist E."/>
            <person name="Shapiro H."/>
            <person name="Bruce D."/>
            <person name="Schmutz J."/>
            <person name="Salamov A."/>
            <person name="Fey P."/>
            <person name="Gaudet P."/>
            <person name="Anjard C."/>
            <person name="Babu M.M."/>
            <person name="Basu S."/>
            <person name="Bushmanova Y."/>
            <person name="van der Wel H."/>
            <person name="Katoh-Kurasawa M."/>
            <person name="Dinh C."/>
            <person name="Coutinho P.M."/>
            <person name="Saito T."/>
            <person name="Elias M."/>
            <person name="Schaap P."/>
            <person name="Kay R.R."/>
            <person name="Henrissat B."/>
            <person name="Eichinger L."/>
            <person name="Rivero F."/>
            <person name="Putnam N.H."/>
            <person name="West C.M."/>
            <person name="Loomis W.F."/>
            <person name="Chisholm R.L."/>
            <person name="Shaulsky G."/>
            <person name="Strassmann J.E."/>
            <person name="Queller D.C."/>
            <person name="Kuspa A."/>
            <person name="Grigoriev I.V."/>
        </authorList>
    </citation>
    <scope>NUCLEOTIDE SEQUENCE [LARGE SCALE GENOMIC DNA]</scope>
    <source>
        <strain evidence="3">QSDP1</strain>
    </source>
</reference>
<dbReference type="Gene3D" id="3.30.559.10">
    <property type="entry name" value="Chloramphenicol acetyltransferase-like domain"/>
    <property type="match status" value="2"/>
</dbReference>
<dbReference type="EMBL" id="GL871002">
    <property type="protein sequence ID" value="EGC37323.1"/>
    <property type="molecule type" value="Genomic_DNA"/>
</dbReference>
<dbReference type="PANTHER" id="PTHR31896">
    <property type="entry name" value="FAMILY REGULATORY PROTEIN, PUTATIVE (AFU_ORTHOLOGUE AFUA_3G14730)-RELATED"/>
    <property type="match status" value="1"/>
</dbReference>
<dbReference type="RefSeq" id="XP_003286137.1">
    <property type="nucleotide sequence ID" value="XM_003286089.1"/>
</dbReference>
<accession>F0ZFF0</accession>
<dbReference type="OrthoDB" id="18526at2759"/>
<dbReference type="InParanoid" id="F0ZFF0"/>